<dbReference type="EMBL" id="CAJVPU010000473">
    <property type="protein sequence ID" value="CAG8451528.1"/>
    <property type="molecule type" value="Genomic_DNA"/>
</dbReference>
<keyword evidence="2" id="KW-1185">Reference proteome</keyword>
<proteinExistence type="predicted"/>
<accession>A0ACA9K4A4</accession>
<gene>
    <name evidence="1" type="ORF">DHETER_LOCUS855</name>
</gene>
<organism evidence="1 2">
    <name type="scientific">Dentiscutata heterogama</name>
    <dbReference type="NCBI Taxonomy" id="1316150"/>
    <lineage>
        <taxon>Eukaryota</taxon>
        <taxon>Fungi</taxon>
        <taxon>Fungi incertae sedis</taxon>
        <taxon>Mucoromycota</taxon>
        <taxon>Glomeromycotina</taxon>
        <taxon>Glomeromycetes</taxon>
        <taxon>Diversisporales</taxon>
        <taxon>Gigasporaceae</taxon>
        <taxon>Dentiscutata</taxon>
    </lineage>
</organism>
<reference evidence="1" key="1">
    <citation type="submission" date="2021-06" db="EMBL/GenBank/DDBJ databases">
        <authorList>
            <person name="Kallberg Y."/>
            <person name="Tangrot J."/>
            <person name="Rosling A."/>
        </authorList>
    </citation>
    <scope>NUCLEOTIDE SEQUENCE</scope>
    <source>
        <strain evidence="1">IL203A</strain>
    </source>
</reference>
<dbReference type="Proteomes" id="UP000789702">
    <property type="component" value="Unassembled WGS sequence"/>
</dbReference>
<protein>
    <submittedName>
        <fullName evidence="1">14019_t:CDS:1</fullName>
    </submittedName>
</protein>
<comment type="caution">
    <text evidence="1">The sequence shown here is derived from an EMBL/GenBank/DDBJ whole genome shotgun (WGS) entry which is preliminary data.</text>
</comment>
<evidence type="ECO:0000313" key="2">
    <source>
        <dbReference type="Proteomes" id="UP000789702"/>
    </source>
</evidence>
<evidence type="ECO:0000313" key="1">
    <source>
        <dbReference type="EMBL" id="CAG8451528.1"/>
    </source>
</evidence>
<name>A0ACA9K4A4_9GLOM</name>
<sequence>MSGATYFLDIAEQIEENVPWGVTANLLVRRYKDNIKFNPNFPKTGGFRGAHSIRAIHPR</sequence>